<comment type="caution">
    <text evidence="3">The sequence shown here is derived from an EMBL/GenBank/DDBJ whole genome shotgun (WGS) entry which is preliminary data.</text>
</comment>
<dbReference type="RefSeq" id="WP_111409948.1">
    <property type="nucleotide sequence ID" value="NZ_QKXH01000005.1"/>
</dbReference>
<evidence type="ECO:0000259" key="2">
    <source>
        <dbReference type="Pfam" id="PF09994"/>
    </source>
</evidence>
<reference evidence="3 4" key="1">
    <citation type="submission" date="2018-06" db="EMBL/GenBank/DDBJ databases">
        <title>Flavobacterium sp IMCC34762, genome.</title>
        <authorList>
            <person name="Joung Y."/>
            <person name="Cho J."/>
            <person name="Song J."/>
        </authorList>
    </citation>
    <scope>NUCLEOTIDE SEQUENCE [LARGE SCALE GENOMIC DNA]</scope>
    <source>
        <strain evidence="3 4">IMCC34762</strain>
    </source>
</reference>
<dbReference type="EMBL" id="QKXH01000005">
    <property type="protein sequence ID" value="PZX93702.1"/>
    <property type="molecule type" value="Genomic_DNA"/>
</dbReference>
<sequence>MSITRIIGGEMKNATTGIMDLHATDGDYNLYAATQNNWHGEENGIIHKEYEPLHPADTMSNRLELTLNIFFDGTTNNKINTEAREKNDSAYQKNSNKKDDSYENDFTNVARAYDAVSVDEPTQKSVYVEGVGTNDLDSDDTLPIGIAQSAGFWHSGLKDKVNRGCEKAALEVKKASKGKPIDLLTINVYGFSRGAATARHFLHITNESYTANILSNGSFYLPGKNKPLTHPKNEDNTKAPYPKQLVINHGYFGQCLIANGMYEVKKIAFNFVGLYDTVSSHGIYHGNDVSELGLDAIKKARMVFQLSAADEYRENFDLTDIHSAGIHGLELILPGVHSDIGGSYLQNDKERSAVYGEIYTETYTENRETVPYTKKAAAFKKIVVEEGWYEPHELTFEFKYDESKTYLVGTRTLQNTYDKVPLNKMIMVSKQFDIKYDEGREKKKTNISDPFIADIFEQLTTYSKAVMAHRNDSIKEKKDTQQYIAESAKISYLDYIKPEDLKRLRHEYLHWSVKADKFGLGPRFEEVLPIEKRKREIHHG</sequence>
<name>A0A2W7VNM7_9FLAO</name>
<evidence type="ECO:0000313" key="3">
    <source>
        <dbReference type="EMBL" id="PZX93702.1"/>
    </source>
</evidence>
<dbReference type="AlphaFoldDB" id="A0A2W7VNM7"/>
<protein>
    <recommendedName>
        <fullName evidence="2">T6SS Phospholipase effector Tle1-like catalytic domain-containing protein</fullName>
    </recommendedName>
</protein>
<evidence type="ECO:0000313" key="4">
    <source>
        <dbReference type="Proteomes" id="UP000249177"/>
    </source>
</evidence>
<organism evidence="3 4">
    <name type="scientific">Flavobacterium aquariorum</name>
    <dbReference type="NCBI Taxonomy" id="2217670"/>
    <lineage>
        <taxon>Bacteria</taxon>
        <taxon>Pseudomonadati</taxon>
        <taxon>Bacteroidota</taxon>
        <taxon>Flavobacteriia</taxon>
        <taxon>Flavobacteriales</taxon>
        <taxon>Flavobacteriaceae</taxon>
        <taxon>Flavobacterium</taxon>
    </lineage>
</organism>
<evidence type="ECO:0000256" key="1">
    <source>
        <dbReference type="SAM" id="MobiDB-lite"/>
    </source>
</evidence>
<proteinExistence type="predicted"/>
<feature type="domain" description="T6SS Phospholipase effector Tle1-like catalytic" evidence="2">
    <location>
        <begin position="67"/>
        <end position="350"/>
    </location>
</feature>
<gene>
    <name evidence="3" type="ORF">DOS84_09880</name>
</gene>
<dbReference type="InterPro" id="IPR018712">
    <property type="entry name" value="Tle1-like_cat"/>
</dbReference>
<dbReference type="OrthoDB" id="4378831at2"/>
<dbReference type="Pfam" id="PF09994">
    <property type="entry name" value="T6SS_Tle1-like_cat"/>
    <property type="match status" value="1"/>
</dbReference>
<accession>A0A2W7VNM7</accession>
<dbReference type="Proteomes" id="UP000249177">
    <property type="component" value="Unassembled WGS sequence"/>
</dbReference>
<dbReference type="PANTHER" id="PTHR33840:SF1">
    <property type="entry name" value="TLE1 PHOSPHOLIPASE DOMAIN-CONTAINING PROTEIN"/>
    <property type="match status" value="1"/>
</dbReference>
<feature type="region of interest" description="Disordered" evidence="1">
    <location>
        <begin position="83"/>
        <end position="103"/>
    </location>
</feature>
<dbReference type="PANTHER" id="PTHR33840">
    <property type="match status" value="1"/>
</dbReference>
<keyword evidence="4" id="KW-1185">Reference proteome</keyword>